<feature type="region of interest" description="Disordered" evidence="13">
    <location>
        <begin position="442"/>
        <end position="479"/>
    </location>
</feature>
<keyword evidence="7" id="KW-0347">Helicase</keyword>
<accession>A0ABN8BCN8</accession>
<feature type="domain" description="Tudor" evidence="14">
    <location>
        <begin position="1320"/>
        <end position="1379"/>
    </location>
</feature>
<keyword evidence="11" id="KW-0469">Meiosis</keyword>
<dbReference type="SUPFAM" id="SSF49764">
    <property type="entry name" value="HSP20-like chaperones"/>
    <property type="match status" value="1"/>
</dbReference>
<keyword evidence="8" id="KW-0067">ATP-binding</keyword>
<dbReference type="Gene3D" id="2.30.30.140">
    <property type="match status" value="1"/>
</dbReference>
<feature type="region of interest" description="Disordered" evidence="13">
    <location>
        <begin position="1484"/>
        <end position="1523"/>
    </location>
</feature>
<keyword evidence="2" id="KW-0217">Developmental protein</keyword>
<dbReference type="PROSITE" id="PS51203">
    <property type="entry name" value="CS"/>
    <property type="match status" value="1"/>
</dbReference>
<evidence type="ECO:0000256" key="6">
    <source>
        <dbReference type="ARBA" id="ARBA00022801"/>
    </source>
</evidence>
<gene>
    <name evidence="16" type="ORF">CHILSU_LOCUS7530</name>
</gene>
<dbReference type="InterPro" id="IPR035437">
    <property type="entry name" value="SNase_OB-fold_sf"/>
</dbReference>
<dbReference type="Gene3D" id="2.60.40.790">
    <property type="match status" value="1"/>
</dbReference>
<name>A0ABN8BCN8_CHISP</name>
<evidence type="ECO:0000256" key="11">
    <source>
        <dbReference type="ARBA" id="ARBA00023254"/>
    </source>
</evidence>
<dbReference type="SUPFAM" id="SSF63748">
    <property type="entry name" value="Tudor/PWWP/MBT"/>
    <property type="match status" value="1"/>
</dbReference>
<dbReference type="EC" id="3.6.4.13" evidence="1"/>
<dbReference type="InterPro" id="IPR011545">
    <property type="entry name" value="DEAD/DEAH_box_helicase_dom"/>
</dbReference>
<dbReference type="PANTHER" id="PTHR22655:SF2">
    <property type="entry name" value="ATP-DEPENDENT RNA HELICASE TDRD12-RELATED"/>
    <property type="match status" value="1"/>
</dbReference>
<dbReference type="Proteomes" id="UP001153292">
    <property type="component" value="Chromosome 28"/>
</dbReference>
<dbReference type="Pfam" id="PF00567">
    <property type="entry name" value="TUDOR"/>
    <property type="match status" value="1"/>
</dbReference>
<feature type="domain" description="CS" evidence="15">
    <location>
        <begin position="1659"/>
        <end position="1745"/>
    </location>
</feature>
<keyword evidence="5" id="KW-0221">Differentiation</keyword>
<evidence type="ECO:0000256" key="7">
    <source>
        <dbReference type="ARBA" id="ARBA00022806"/>
    </source>
</evidence>
<evidence type="ECO:0000259" key="14">
    <source>
        <dbReference type="PROSITE" id="PS50304"/>
    </source>
</evidence>
<comment type="catalytic activity">
    <reaction evidence="12">
        <text>ATP + H2O = ADP + phosphate + H(+)</text>
        <dbReference type="Rhea" id="RHEA:13065"/>
        <dbReference type="ChEBI" id="CHEBI:15377"/>
        <dbReference type="ChEBI" id="CHEBI:15378"/>
        <dbReference type="ChEBI" id="CHEBI:30616"/>
        <dbReference type="ChEBI" id="CHEBI:43474"/>
        <dbReference type="ChEBI" id="CHEBI:456216"/>
        <dbReference type="EC" id="3.6.4.13"/>
    </reaction>
</comment>
<dbReference type="InterPro" id="IPR008978">
    <property type="entry name" value="HSP20-like_chaperone"/>
</dbReference>
<dbReference type="SMART" id="SM00333">
    <property type="entry name" value="TUDOR"/>
    <property type="match status" value="1"/>
</dbReference>
<evidence type="ECO:0000256" key="2">
    <source>
        <dbReference type="ARBA" id="ARBA00022473"/>
    </source>
</evidence>
<dbReference type="Pfam" id="PF00270">
    <property type="entry name" value="DEAD"/>
    <property type="match status" value="1"/>
</dbReference>
<feature type="region of interest" description="Disordered" evidence="13">
    <location>
        <begin position="1610"/>
        <end position="1654"/>
    </location>
</feature>
<evidence type="ECO:0000256" key="3">
    <source>
        <dbReference type="ARBA" id="ARBA00022737"/>
    </source>
</evidence>
<proteinExistence type="predicted"/>
<keyword evidence="10" id="KW-0943">RNA-mediated gene silencing</keyword>
<evidence type="ECO:0000256" key="4">
    <source>
        <dbReference type="ARBA" id="ARBA00022741"/>
    </source>
</evidence>
<evidence type="ECO:0000256" key="13">
    <source>
        <dbReference type="SAM" id="MobiDB-lite"/>
    </source>
</evidence>
<dbReference type="PANTHER" id="PTHR22655">
    <property type="entry name" value="ATP-DEPENDENT RNA HELICASE TDRD12-RELATED"/>
    <property type="match status" value="1"/>
</dbReference>
<evidence type="ECO:0000256" key="12">
    <source>
        <dbReference type="ARBA" id="ARBA00047984"/>
    </source>
</evidence>
<dbReference type="InterPro" id="IPR002999">
    <property type="entry name" value="Tudor"/>
</dbReference>
<sequence length="1808" mass="206031">MCPIIFDNLPDRQKLKTSIFDDNIHKYGELIIHTIDGTKSNLSKILIDSGFALYDVFLFHQELSIGNLKTKLSISKAKEVIRHLEKGDRNKSEKERDSKVKKQTAILHAAQDFETVLTTQNLEKHNRQLSGAAIDNLLEKKMKDFDRCKDIDEESMGRGLNLKHSPEDHKPSMLKKKLEFVKLQQSRVVMKERKNFHNDPSKILLATKRFLENNAVYDDETDLNTTENGPLNTSEIKTTEDNLYKREIEKFTYEDNVKNEIEKLPNTLYEETPYSKAESSNQITSPENIVKRAKKPTRSSKIPQYDIATEKRVAYGPPGFNITHLPLKVVPKEKENEEINHTSVIDDRQVVEIQKEPYGEVDSMINIQITNKDTLMESLSSVKENNVTVSEDEVKIQQAKSVENECLDISTSDHSAQNQGNTKTRSAVLQKKLKLYKAMCSKQSDNSATSHSDTTNKDSSTSADDCQPKREKKNTESVSCEYLDSDDDLAEIVEKINAKYGVPNVKTETEAPKDISQVVREYKNNVNPFKNVDDSISVFVDKLIAPVLMVHSKMDKRIEPCSNMRDVNFNTHIHIVLKNLSVTHPMMLQMISWPAILRGFSTFLVSPLRSGKTFGYLPAVCQLVTDFNADGMSGAGPTCIIVCATAQSVTEVEKLARMFLGVEKRILSCFAGMDELHMTTSLLNGCDLFICTPSVLVRLLQIVDFGVDLRRLSTCVLDDCERLSEVYANEIKFFLAKIKEMYKNRVNKELKVQFIAASRVWCDFMAPLARKAPNSVICIGAFQECVLYSKTNTVVDFVKKENKVKHVLDFLKTIDRSKKSVIVCRSDDEVGELTKVLLDQKYIVFSCNSTMTVEELYNLSKSWVEYEEPVLGPILICCDGNLTHLNVTDANFLHHYSLPHLFSMFCKRFSVLNDNYSSIFKEEQQNVKIKVLLEDSNAEQLPKILNFIKRCTDKVPEFLEAISEKILQEKDVVKGENLVPICDSLLTLGECPDFWNCLERHGVFNEHDKPKDWMPSGGVVTFKILHYHTAVHYSARLLSNSTKGKMTKYPQTFSMLHLKMGMYFSKECNRKLHGTPKVGDVCAVSVKQNFFARCQVLKILNYYNNGTPNSVLIRLLDEERLERARDIYLYYLPNDLKSIETHIVQVRLVNMRPKDNDVTFSDLAKDQLKKITDQDEELYLRGQVVMTIGNCVFVDTLDACQELTSLNETVVRYNLKKELLETHAMHNPNHLVKLNALCKDYDCGEKEMIVEATEMTKLRKSPPKPQWAHLEKNDFSLVFFCSAESPGTFFVRLTKFEACMKLLLQEIDKYVKDKPSSVADVQIGDILLAKFPDDATYERARIDNILDNEKVRCFFVDHGDWRVVMLKDLLEIPDKLVAVMPFQAIECSLVGVEPAGENWTEYGTDWFTCNCFQGKNGDIKQLYVKYFNKGKANYTNGHKYGVVLIDTTAEQDVLINQLLIELNLAQAKEDEVHFFNEIKINKPYNNTESSSDNDEVPIKKDQFDNYPTSVPVNTPRDTSNVASDSNNIFIKEPIRSMPLVNSDNESEASDKWEIENINELATAIFKTTNTAESKLATVAETIDNLPKNLANIPAIKNTPVQKANLVTPATSNFNKRNDPNITSSTLDSDDLSSAESSQATERFTKTQNRTPNVTEADELRKPKLVWRQNKSTVSIKIQLIGADDYNLVIKERSLKFSTYLNDTNYGFQIELYGVIDKKTAVHSNKGQYILVKLNKIMKKNWLTLTKDGSLKKWIVYDVDSIDTSSDEEEEIVNQLAEIVKSTHDKDRDSDSDDELLDDINYEYKRDSD</sequence>
<dbReference type="Gene3D" id="2.40.50.90">
    <property type="match status" value="1"/>
</dbReference>
<evidence type="ECO:0000256" key="8">
    <source>
        <dbReference type="ARBA" id="ARBA00022840"/>
    </source>
</evidence>
<keyword evidence="9" id="KW-0744">Spermatogenesis</keyword>
<evidence type="ECO:0000313" key="16">
    <source>
        <dbReference type="EMBL" id="CAH0404213.1"/>
    </source>
</evidence>
<dbReference type="InterPro" id="IPR027417">
    <property type="entry name" value="P-loop_NTPase"/>
</dbReference>
<keyword evidence="6" id="KW-0378">Hydrolase</keyword>
<evidence type="ECO:0000256" key="10">
    <source>
        <dbReference type="ARBA" id="ARBA00023158"/>
    </source>
</evidence>
<evidence type="ECO:0000313" key="17">
    <source>
        <dbReference type="Proteomes" id="UP001153292"/>
    </source>
</evidence>
<dbReference type="Gene3D" id="3.40.50.300">
    <property type="entry name" value="P-loop containing nucleotide triphosphate hydrolases"/>
    <property type="match status" value="2"/>
</dbReference>
<evidence type="ECO:0000256" key="9">
    <source>
        <dbReference type="ARBA" id="ARBA00022871"/>
    </source>
</evidence>
<feature type="compositionally biased region" description="Polar residues" evidence="13">
    <location>
        <begin position="1505"/>
        <end position="1523"/>
    </location>
</feature>
<feature type="compositionally biased region" description="Polar residues" evidence="13">
    <location>
        <begin position="442"/>
        <end position="464"/>
    </location>
</feature>
<dbReference type="EMBL" id="OU963921">
    <property type="protein sequence ID" value="CAH0404213.1"/>
    <property type="molecule type" value="Genomic_DNA"/>
</dbReference>
<dbReference type="PROSITE" id="PS50304">
    <property type="entry name" value="TUDOR"/>
    <property type="match status" value="1"/>
</dbReference>
<dbReference type="SUPFAM" id="SSF52540">
    <property type="entry name" value="P-loop containing nucleoside triphosphate hydrolases"/>
    <property type="match status" value="1"/>
</dbReference>
<keyword evidence="4" id="KW-0547">Nucleotide-binding</keyword>
<protein>
    <recommendedName>
        <fullName evidence="1">RNA helicase</fullName>
        <ecNumber evidence="1">3.6.4.13</ecNumber>
    </recommendedName>
</protein>
<feature type="compositionally biased region" description="Basic and acidic residues" evidence="13">
    <location>
        <begin position="466"/>
        <end position="475"/>
    </location>
</feature>
<organism evidence="16 17">
    <name type="scientific">Chilo suppressalis</name>
    <name type="common">Asiatic rice borer moth</name>
    <dbReference type="NCBI Taxonomy" id="168631"/>
    <lineage>
        <taxon>Eukaryota</taxon>
        <taxon>Metazoa</taxon>
        <taxon>Ecdysozoa</taxon>
        <taxon>Arthropoda</taxon>
        <taxon>Hexapoda</taxon>
        <taxon>Insecta</taxon>
        <taxon>Pterygota</taxon>
        <taxon>Neoptera</taxon>
        <taxon>Endopterygota</taxon>
        <taxon>Lepidoptera</taxon>
        <taxon>Glossata</taxon>
        <taxon>Ditrysia</taxon>
        <taxon>Pyraloidea</taxon>
        <taxon>Crambidae</taxon>
        <taxon>Crambinae</taxon>
        <taxon>Chilo</taxon>
    </lineage>
</organism>
<evidence type="ECO:0000256" key="5">
    <source>
        <dbReference type="ARBA" id="ARBA00022782"/>
    </source>
</evidence>
<feature type="compositionally biased region" description="Polar residues" evidence="13">
    <location>
        <begin position="1638"/>
        <end position="1653"/>
    </location>
</feature>
<dbReference type="InterPro" id="IPR007052">
    <property type="entry name" value="CS_dom"/>
</dbReference>
<evidence type="ECO:0000259" key="15">
    <source>
        <dbReference type="PROSITE" id="PS51203"/>
    </source>
</evidence>
<keyword evidence="17" id="KW-1185">Reference proteome</keyword>
<keyword evidence="3" id="KW-0677">Repeat</keyword>
<reference evidence="16" key="1">
    <citation type="submission" date="2021-12" db="EMBL/GenBank/DDBJ databases">
        <authorList>
            <person name="King R."/>
        </authorList>
    </citation>
    <scope>NUCLEOTIDE SEQUENCE</scope>
</reference>
<evidence type="ECO:0000256" key="1">
    <source>
        <dbReference type="ARBA" id="ARBA00012552"/>
    </source>
</evidence>
<dbReference type="CDD" id="cd20435">
    <property type="entry name" value="Tudor_TDRD12_rpt2"/>
    <property type="match status" value="1"/>
</dbReference>